<gene>
    <name evidence="2" type="ORF">Rcae01_06555</name>
</gene>
<sequence>MIGRDFIFASVPLEHLRKAFHFDVGKVIFQVRTLVGRTNQVVFVRNELVLNPPKDLEERNPEFATATTVVTDENDDDVKLNSENPVVLDFFGDDCPVCRQLETLLLPVAKKDAETAVFARVSVQQAPELTQQYEVRAPSHAGDDPPGRAAVSMCGIDSTTTPSSGSRKSNASNALKERRVANPGPLNQWGCSGLVVAQAFLPPLHQFRRLLI</sequence>
<dbReference type="EMBL" id="BAABRO010000033">
    <property type="protein sequence ID" value="GAA5511042.1"/>
    <property type="molecule type" value="Genomic_DNA"/>
</dbReference>
<accession>A0ABP9W4F6</accession>
<organism evidence="2 3">
    <name type="scientific">Novipirellula caenicola</name>
    <dbReference type="NCBI Taxonomy" id="1536901"/>
    <lineage>
        <taxon>Bacteria</taxon>
        <taxon>Pseudomonadati</taxon>
        <taxon>Planctomycetota</taxon>
        <taxon>Planctomycetia</taxon>
        <taxon>Pirellulales</taxon>
        <taxon>Pirellulaceae</taxon>
        <taxon>Novipirellula</taxon>
    </lineage>
</organism>
<feature type="domain" description="Thioredoxin" evidence="1">
    <location>
        <begin position="69"/>
        <end position="137"/>
    </location>
</feature>
<proteinExistence type="predicted"/>
<dbReference type="InterPro" id="IPR036249">
    <property type="entry name" value="Thioredoxin-like_sf"/>
</dbReference>
<evidence type="ECO:0000313" key="2">
    <source>
        <dbReference type="EMBL" id="GAA5511042.1"/>
    </source>
</evidence>
<dbReference type="Gene3D" id="3.40.30.10">
    <property type="entry name" value="Glutaredoxin"/>
    <property type="match status" value="1"/>
</dbReference>
<evidence type="ECO:0000313" key="3">
    <source>
        <dbReference type="Proteomes" id="UP001416858"/>
    </source>
</evidence>
<protein>
    <recommendedName>
        <fullName evidence="1">Thioredoxin domain-containing protein</fullName>
    </recommendedName>
</protein>
<dbReference type="SUPFAM" id="SSF52833">
    <property type="entry name" value="Thioredoxin-like"/>
    <property type="match status" value="1"/>
</dbReference>
<name>A0ABP9W4F6_9BACT</name>
<dbReference type="CDD" id="cd02947">
    <property type="entry name" value="TRX_family"/>
    <property type="match status" value="1"/>
</dbReference>
<dbReference type="Pfam" id="PF00085">
    <property type="entry name" value="Thioredoxin"/>
    <property type="match status" value="1"/>
</dbReference>
<keyword evidence="3" id="KW-1185">Reference proteome</keyword>
<evidence type="ECO:0000259" key="1">
    <source>
        <dbReference type="Pfam" id="PF00085"/>
    </source>
</evidence>
<dbReference type="InterPro" id="IPR013766">
    <property type="entry name" value="Thioredoxin_domain"/>
</dbReference>
<comment type="caution">
    <text evidence="2">The sequence shown here is derived from an EMBL/GenBank/DDBJ whole genome shotgun (WGS) entry which is preliminary data.</text>
</comment>
<dbReference type="Proteomes" id="UP001416858">
    <property type="component" value="Unassembled WGS sequence"/>
</dbReference>
<reference evidence="2 3" key="1">
    <citation type="submission" date="2024-02" db="EMBL/GenBank/DDBJ databases">
        <title>Rhodopirellula caenicola NBRC 110016.</title>
        <authorList>
            <person name="Ichikawa N."/>
            <person name="Katano-Makiyama Y."/>
            <person name="Hidaka K."/>
        </authorList>
    </citation>
    <scope>NUCLEOTIDE SEQUENCE [LARGE SCALE GENOMIC DNA]</scope>
    <source>
        <strain evidence="2 3">NBRC 110016</strain>
    </source>
</reference>